<feature type="transmembrane region" description="Helical" evidence="7">
    <location>
        <begin position="379"/>
        <end position="400"/>
    </location>
</feature>
<accession>A0AAV2TS85</accession>
<dbReference type="GO" id="GO:0015149">
    <property type="term" value="F:hexose transmembrane transporter activity"/>
    <property type="evidence" value="ECO:0007669"/>
    <property type="project" value="TreeGrafter"/>
</dbReference>
<keyword evidence="2 6" id="KW-0813">Transport</keyword>
<evidence type="ECO:0000256" key="4">
    <source>
        <dbReference type="ARBA" id="ARBA00022989"/>
    </source>
</evidence>
<dbReference type="GO" id="GO:0016020">
    <property type="term" value="C:membrane"/>
    <property type="evidence" value="ECO:0007669"/>
    <property type="project" value="UniProtKB-SubCell"/>
</dbReference>
<feature type="transmembrane region" description="Helical" evidence="7">
    <location>
        <begin position="308"/>
        <end position="329"/>
    </location>
</feature>
<keyword evidence="4 7" id="KW-1133">Transmembrane helix</keyword>
<evidence type="ECO:0000256" key="5">
    <source>
        <dbReference type="ARBA" id="ARBA00023136"/>
    </source>
</evidence>
<evidence type="ECO:0000256" key="1">
    <source>
        <dbReference type="ARBA" id="ARBA00004141"/>
    </source>
</evidence>
<keyword evidence="5 7" id="KW-0472">Membrane</keyword>
<feature type="domain" description="Major facilitator superfamily (MFS) profile" evidence="8">
    <location>
        <begin position="1"/>
        <end position="433"/>
    </location>
</feature>
<dbReference type="PANTHER" id="PTHR23503:SF8">
    <property type="entry name" value="FACILITATED GLUCOSE TRANSPORTER PROTEIN 1"/>
    <property type="match status" value="1"/>
</dbReference>
<dbReference type="AlphaFoldDB" id="A0AAV2TS85"/>
<feature type="transmembrane region" description="Helical" evidence="7">
    <location>
        <begin position="31"/>
        <end position="53"/>
    </location>
</feature>
<evidence type="ECO:0000313" key="9">
    <source>
        <dbReference type="EMBL" id="CAL5138262.1"/>
    </source>
</evidence>
<dbReference type="PRINTS" id="PR00171">
    <property type="entry name" value="SUGRTRNSPORT"/>
</dbReference>
<feature type="transmembrane region" description="Helical" evidence="7">
    <location>
        <begin position="125"/>
        <end position="143"/>
    </location>
</feature>
<name>A0AAV2TS85_CALDB</name>
<dbReference type="InterPro" id="IPR036259">
    <property type="entry name" value="MFS_trans_sf"/>
</dbReference>
<evidence type="ECO:0000256" key="3">
    <source>
        <dbReference type="ARBA" id="ARBA00022692"/>
    </source>
</evidence>
<proteinExistence type="inferred from homology"/>
<dbReference type="PROSITE" id="PS00217">
    <property type="entry name" value="SUGAR_TRANSPORT_2"/>
    <property type="match status" value="1"/>
</dbReference>
<feature type="transmembrane region" description="Helical" evidence="7">
    <location>
        <begin position="276"/>
        <end position="296"/>
    </location>
</feature>
<organism evidence="9 10">
    <name type="scientific">Calicophoron daubneyi</name>
    <name type="common">Rumen fluke</name>
    <name type="synonym">Paramphistomum daubneyi</name>
    <dbReference type="NCBI Taxonomy" id="300641"/>
    <lineage>
        <taxon>Eukaryota</taxon>
        <taxon>Metazoa</taxon>
        <taxon>Spiralia</taxon>
        <taxon>Lophotrochozoa</taxon>
        <taxon>Platyhelminthes</taxon>
        <taxon>Trematoda</taxon>
        <taxon>Digenea</taxon>
        <taxon>Plagiorchiida</taxon>
        <taxon>Pronocephalata</taxon>
        <taxon>Paramphistomoidea</taxon>
        <taxon>Paramphistomidae</taxon>
        <taxon>Calicophoron</taxon>
    </lineage>
</organism>
<dbReference type="PROSITE" id="PS50850">
    <property type="entry name" value="MFS"/>
    <property type="match status" value="1"/>
</dbReference>
<dbReference type="NCBIfam" id="TIGR00879">
    <property type="entry name" value="SP"/>
    <property type="match status" value="1"/>
</dbReference>
<dbReference type="Proteomes" id="UP001497525">
    <property type="component" value="Unassembled WGS sequence"/>
</dbReference>
<evidence type="ECO:0000256" key="7">
    <source>
        <dbReference type="SAM" id="Phobius"/>
    </source>
</evidence>
<dbReference type="SUPFAM" id="SSF103473">
    <property type="entry name" value="MFS general substrate transporter"/>
    <property type="match status" value="1"/>
</dbReference>
<dbReference type="InterPro" id="IPR003663">
    <property type="entry name" value="Sugar/inositol_transpt"/>
</dbReference>
<dbReference type="Pfam" id="PF00083">
    <property type="entry name" value="Sugar_tr"/>
    <property type="match status" value="1"/>
</dbReference>
<reference evidence="9" key="1">
    <citation type="submission" date="2024-06" db="EMBL/GenBank/DDBJ databases">
        <authorList>
            <person name="Liu X."/>
            <person name="Lenzi L."/>
            <person name="Haldenby T S."/>
            <person name="Uol C."/>
        </authorList>
    </citation>
    <scope>NUCLEOTIDE SEQUENCE</scope>
</reference>
<sequence>MGVFNLPHTHIKAFLLKTVLNNTDGGVVDGALLYAQVGTTLVIGGAFGAFSSGWMADTFGRRNTLLVNHMFAISGGILCALCVNRSQFILLYLGRFLSGINCGITIGVATMYLTEIAPRRLRGAVGASHQLALTLGAFVSYLVTLDRVQGTADAWPNAALVGTIPAITSLIILPLLPESPRFLSVKNNRKSEAIRAVSRLSTISNVPDLMRELTEEAEVAKKQPEFRFRQLFVEPRLRMPLMISCLIPVFQQLSGINAVVTYSASILSTAGVPPEISQYCVAGFGLINFLMTVMSIPLLERAGRRTMLLWPTVLMALSLLILTISVTLGQKYQGLPNARPFSYASVVLIILYFCGFGLGPGPVPALVVAEIFTQGPRAAACSLSHGLLWVSQLLVLFGYPSLNDKIGGYSLLPFFVVAVTCWVFFLLYMPETKNRSYDEIACELAAGGTVFRRNGKFSRYGLTDSDSSHGKTPLEIVIRK</sequence>
<feature type="transmembrane region" description="Helical" evidence="7">
    <location>
        <begin position="341"/>
        <end position="367"/>
    </location>
</feature>
<evidence type="ECO:0000313" key="10">
    <source>
        <dbReference type="Proteomes" id="UP001497525"/>
    </source>
</evidence>
<evidence type="ECO:0000256" key="6">
    <source>
        <dbReference type="RuleBase" id="RU003346"/>
    </source>
</evidence>
<evidence type="ECO:0000259" key="8">
    <source>
        <dbReference type="PROSITE" id="PS50850"/>
    </source>
</evidence>
<feature type="transmembrane region" description="Helical" evidence="7">
    <location>
        <begin position="155"/>
        <end position="176"/>
    </location>
</feature>
<dbReference type="InterPro" id="IPR005828">
    <property type="entry name" value="MFS_sugar_transport-like"/>
</dbReference>
<dbReference type="PANTHER" id="PTHR23503">
    <property type="entry name" value="SOLUTE CARRIER FAMILY 2"/>
    <property type="match status" value="1"/>
</dbReference>
<protein>
    <recommendedName>
        <fullName evidence="8">Major facilitator superfamily (MFS) profile domain-containing protein</fullName>
    </recommendedName>
</protein>
<feature type="transmembrane region" description="Helical" evidence="7">
    <location>
        <begin position="406"/>
        <end position="428"/>
    </location>
</feature>
<dbReference type="InterPro" id="IPR005829">
    <property type="entry name" value="Sugar_transporter_CS"/>
</dbReference>
<keyword evidence="3 7" id="KW-0812">Transmembrane</keyword>
<dbReference type="PROSITE" id="PS00216">
    <property type="entry name" value="SUGAR_TRANSPORT_1"/>
    <property type="match status" value="1"/>
</dbReference>
<comment type="caution">
    <text evidence="9">The sequence shown here is derived from an EMBL/GenBank/DDBJ whole genome shotgun (WGS) entry which is preliminary data.</text>
</comment>
<dbReference type="Gene3D" id="1.20.1250.20">
    <property type="entry name" value="MFS general substrate transporter like domains"/>
    <property type="match status" value="1"/>
</dbReference>
<dbReference type="EMBL" id="CAXLJL010000489">
    <property type="protein sequence ID" value="CAL5138262.1"/>
    <property type="molecule type" value="Genomic_DNA"/>
</dbReference>
<evidence type="ECO:0000256" key="2">
    <source>
        <dbReference type="ARBA" id="ARBA00022448"/>
    </source>
</evidence>
<feature type="transmembrane region" description="Helical" evidence="7">
    <location>
        <begin position="89"/>
        <end position="113"/>
    </location>
</feature>
<comment type="similarity">
    <text evidence="6">Belongs to the major facilitator superfamily. Sugar transporter (TC 2.A.1.1) family.</text>
</comment>
<dbReference type="InterPro" id="IPR045263">
    <property type="entry name" value="GLUT"/>
</dbReference>
<feature type="transmembrane region" description="Helical" evidence="7">
    <location>
        <begin position="65"/>
        <end position="83"/>
    </location>
</feature>
<gene>
    <name evidence="9" type="ORF">CDAUBV1_LOCUS12866</name>
</gene>
<dbReference type="InterPro" id="IPR020846">
    <property type="entry name" value="MFS_dom"/>
</dbReference>
<feature type="transmembrane region" description="Helical" evidence="7">
    <location>
        <begin position="241"/>
        <end position="264"/>
    </location>
</feature>
<comment type="subcellular location">
    <subcellularLocation>
        <location evidence="1">Membrane</location>
        <topology evidence="1">Multi-pass membrane protein</topology>
    </subcellularLocation>
</comment>